<evidence type="ECO:0000313" key="1">
    <source>
        <dbReference type="EMBL" id="KAF2607851.1"/>
    </source>
</evidence>
<name>A0A8S9LPM7_BRACR</name>
<organism evidence="1 2">
    <name type="scientific">Brassica cretica</name>
    <name type="common">Mustard</name>
    <dbReference type="NCBI Taxonomy" id="69181"/>
    <lineage>
        <taxon>Eukaryota</taxon>
        <taxon>Viridiplantae</taxon>
        <taxon>Streptophyta</taxon>
        <taxon>Embryophyta</taxon>
        <taxon>Tracheophyta</taxon>
        <taxon>Spermatophyta</taxon>
        <taxon>Magnoliopsida</taxon>
        <taxon>eudicotyledons</taxon>
        <taxon>Gunneridae</taxon>
        <taxon>Pentapetalae</taxon>
        <taxon>rosids</taxon>
        <taxon>malvids</taxon>
        <taxon>Brassicales</taxon>
        <taxon>Brassicaceae</taxon>
        <taxon>Brassiceae</taxon>
        <taxon>Brassica</taxon>
    </lineage>
</organism>
<reference evidence="1" key="1">
    <citation type="submission" date="2019-12" db="EMBL/GenBank/DDBJ databases">
        <title>Genome sequencing and annotation of Brassica cretica.</title>
        <authorList>
            <person name="Studholme D.J."/>
            <person name="Sarris P.F."/>
        </authorList>
    </citation>
    <scope>NUCLEOTIDE SEQUENCE</scope>
    <source>
        <strain evidence="1">PFS-001/15</strain>
        <tissue evidence="1">Leaf</tissue>
    </source>
</reference>
<accession>A0A8S9LPM7</accession>
<comment type="caution">
    <text evidence="1">The sequence shown here is derived from an EMBL/GenBank/DDBJ whole genome shotgun (WGS) entry which is preliminary data.</text>
</comment>
<evidence type="ECO:0000313" key="2">
    <source>
        <dbReference type="Proteomes" id="UP000712281"/>
    </source>
</evidence>
<dbReference type="Proteomes" id="UP000712281">
    <property type="component" value="Unassembled WGS sequence"/>
</dbReference>
<protein>
    <submittedName>
        <fullName evidence="1">Uncharacterized protein</fullName>
    </submittedName>
</protein>
<proteinExistence type="predicted"/>
<gene>
    <name evidence="1" type="ORF">F2Q68_00046034</name>
</gene>
<dbReference type="AlphaFoldDB" id="A0A8S9LPM7"/>
<dbReference type="EMBL" id="QGKW02000276">
    <property type="protein sequence ID" value="KAF2607851.1"/>
    <property type="molecule type" value="Genomic_DNA"/>
</dbReference>
<sequence>MSALSSILSFFSPRPQNFKSKTVTCLRRVSARATAGGPPPPFALHFLFAVRQIPRPLSDMLVVLLLGRFSGARSRARSSIRRRLFLWWLHGEVSSDGLLGPQRRFISLARRVMALGSVQNRVRAACSYTCFLSGFRWSSMAIGGCSSYYFISTLHISASYQFNQAKGGGFHLGFESHGYCRQPDMVVAVKSIRFLHGSWQDSGVYSLVSWSSSRRSLEASYVKGNSGNPGIRGNKENLTFSGSSPMVENNNWVLGTLRAE</sequence>